<protein>
    <submittedName>
        <fullName evidence="1">Uncharacterized protein</fullName>
    </submittedName>
</protein>
<evidence type="ECO:0000313" key="2">
    <source>
        <dbReference type="Proteomes" id="UP000677082"/>
    </source>
</evidence>
<sequence length="60" mass="6613">MTEIPNERECWYHAADCLSAAYKELGDAGDDLRGLADPGFFKALAEAKDAINRAKNEIRA</sequence>
<reference evidence="1 2" key="1">
    <citation type="submission" date="2021-03" db="EMBL/GenBank/DDBJ databases">
        <title>Whole genome shotgun sequence of Actinoplanes toevensis NBRC 105298.</title>
        <authorList>
            <person name="Komaki H."/>
            <person name="Tamura T."/>
        </authorList>
    </citation>
    <scope>NUCLEOTIDE SEQUENCE [LARGE SCALE GENOMIC DNA]</scope>
    <source>
        <strain evidence="1 2">NBRC 105298</strain>
    </source>
</reference>
<dbReference type="AlphaFoldDB" id="A0A919W7D1"/>
<keyword evidence="2" id="KW-1185">Reference proteome</keyword>
<dbReference type="Proteomes" id="UP000677082">
    <property type="component" value="Unassembled WGS sequence"/>
</dbReference>
<proteinExistence type="predicted"/>
<dbReference type="RefSeq" id="WP_213004848.1">
    <property type="nucleotide sequence ID" value="NZ_BOQN01000009.1"/>
</dbReference>
<gene>
    <name evidence="1" type="ORF">Ato02nite_006590</name>
</gene>
<evidence type="ECO:0000313" key="1">
    <source>
        <dbReference type="EMBL" id="GIM88866.1"/>
    </source>
</evidence>
<accession>A0A919W7D1</accession>
<comment type="caution">
    <text evidence="1">The sequence shown here is derived from an EMBL/GenBank/DDBJ whole genome shotgun (WGS) entry which is preliminary data.</text>
</comment>
<name>A0A919W7D1_9ACTN</name>
<organism evidence="1 2">
    <name type="scientific">Paractinoplanes toevensis</name>
    <dbReference type="NCBI Taxonomy" id="571911"/>
    <lineage>
        <taxon>Bacteria</taxon>
        <taxon>Bacillati</taxon>
        <taxon>Actinomycetota</taxon>
        <taxon>Actinomycetes</taxon>
        <taxon>Micromonosporales</taxon>
        <taxon>Micromonosporaceae</taxon>
        <taxon>Paractinoplanes</taxon>
    </lineage>
</organism>
<dbReference type="EMBL" id="BOQN01000009">
    <property type="protein sequence ID" value="GIM88866.1"/>
    <property type="molecule type" value="Genomic_DNA"/>
</dbReference>